<organism evidence="1 2">
    <name type="scientific">Aphanothece hegewaldii CCALA 016</name>
    <dbReference type="NCBI Taxonomy" id="2107694"/>
    <lineage>
        <taxon>Bacteria</taxon>
        <taxon>Bacillati</taxon>
        <taxon>Cyanobacteriota</taxon>
        <taxon>Cyanophyceae</taxon>
        <taxon>Oscillatoriophycideae</taxon>
        <taxon>Chroococcales</taxon>
        <taxon>Aphanothecaceae</taxon>
        <taxon>Aphanothece</taxon>
    </lineage>
</organism>
<accession>A0A2T1LXK1</accession>
<dbReference type="EMBL" id="PXOH01000011">
    <property type="protein sequence ID" value="PSF37115.1"/>
    <property type="molecule type" value="Genomic_DNA"/>
</dbReference>
<name>A0A2T1LXK1_9CHRO</name>
<dbReference type="Proteomes" id="UP000239001">
    <property type="component" value="Unassembled WGS sequence"/>
</dbReference>
<dbReference type="OrthoDB" id="1494517at2"/>
<evidence type="ECO:0000313" key="2">
    <source>
        <dbReference type="Proteomes" id="UP000239001"/>
    </source>
</evidence>
<protein>
    <submittedName>
        <fullName evidence="1">Uncharacterized protein</fullName>
    </submittedName>
</protein>
<keyword evidence="2" id="KW-1185">Reference proteome</keyword>
<dbReference type="SUPFAM" id="SSF54909">
    <property type="entry name" value="Dimeric alpha+beta barrel"/>
    <property type="match status" value="1"/>
</dbReference>
<reference evidence="1 2" key="2">
    <citation type="submission" date="2018-03" db="EMBL/GenBank/DDBJ databases">
        <authorList>
            <person name="Keele B.F."/>
        </authorList>
    </citation>
    <scope>NUCLEOTIDE SEQUENCE [LARGE SCALE GENOMIC DNA]</scope>
    <source>
        <strain evidence="1 2">CCALA 016</strain>
    </source>
</reference>
<reference evidence="1 2" key="1">
    <citation type="submission" date="2018-03" db="EMBL/GenBank/DDBJ databases">
        <title>The ancient ancestry and fast evolution of plastids.</title>
        <authorList>
            <person name="Moore K.R."/>
            <person name="Magnabosco C."/>
            <person name="Momper L."/>
            <person name="Gold D.A."/>
            <person name="Bosak T."/>
            <person name="Fournier G.P."/>
        </authorList>
    </citation>
    <scope>NUCLEOTIDE SEQUENCE [LARGE SCALE GENOMIC DNA]</scope>
    <source>
        <strain evidence="1 2">CCALA 016</strain>
    </source>
</reference>
<dbReference type="AlphaFoldDB" id="A0A2T1LXK1"/>
<gene>
    <name evidence="1" type="ORF">C7H19_11800</name>
</gene>
<sequence length="77" mass="8848">MITLSKTFILDSGKKDSRFEKLRKLYTEILPLQVGYISSNLILNEQETEVTAIANWEDEEKLVAVQDLDSFKELQIG</sequence>
<comment type="caution">
    <text evidence="1">The sequence shown here is derived from an EMBL/GenBank/DDBJ whole genome shotgun (WGS) entry which is preliminary data.</text>
</comment>
<dbReference type="RefSeq" id="WP_106457080.1">
    <property type="nucleotide sequence ID" value="NZ_PXOH01000011.1"/>
</dbReference>
<proteinExistence type="predicted"/>
<evidence type="ECO:0000313" key="1">
    <source>
        <dbReference type="EMBL" id="PSF37115.1"/>
    </source>
</evidence>
<dbReference type="InterPro" id="IPR011008">
    <property type="entry name" value="Dimeric_a/b-barrel"/>
</dbReference>